<feature type="domain" description="Glycine zipper 2TM" evidence="6">
    <location>
        <begin position="54"/>
        <end position="93"/>
    </location>
</feature>
<protein>
    <recommendedName>
        <fullName evidence="3">17 kDa surface antigen</fullName>
    </recommendedName>
</protein>
<dbReference type="RefSeq" id="WP_106515680.1">
    <property type="nucleotide sequence ID" value="NZ_PXYI01000011.1"/>
</dbReference>
<evidence type="ECO:0000256" key="2">
    <source>
        <dbReference type="ARBA" id="ARBA00008681"/>
    </source>
</evidence>
<keyword evidence="4" id="KW-0449">Lipoprotein</keyword>
<comment type="similarity">
    <text evidence="2">Belongs to the rickettsiale 17 kDa surface antigen family.</text>
</comment>
<dbReference type="Proteomes" id="UP000241167">
    <property type="component" value="Unassembled WGS sequence"/>
</dbReference>
<dbReference type="InterPro" id="IPR008816">
    <property type="entry name" value="Gly_zipper_2TM_dom"/>
</dbReference>
<comment type="subcellular location">
    <subcellularLocation>
        <location evidence="1">Cell outer membrane</location>
        <topology evidence="1">Lipid-anchor</topology>
    </subcellularLocation>
</comment>
<reference evidence="7 8" key="1">
    <citation type="submission" date="2018-03" db="EMBL/GenBank/DDBJ databases">
        <title>The draft genome of Sphingosinicella sp. GL-C-18.</title>
        <authorList>
            <person name="Liu L."/>
            <person name="Li L."/>
            <person name="Liang L."/>
            <person name="Zhang X."/>
            <person name="Wang T."/>
        </authorList>
    </citation>
    <scope>NUCLEOTIDE SEQUENCE [LARGE SCALE GENOMIC DNA]</scope>
    <source>
        <strain evidence="7 8">GL-C-18</strain>
    </source>
</reference>
<proteinExistence type="inferred from homology"/>
<feature type="signal peptide" evidence="5">
    <location>
        <begin position="1"/>
        <end position="25"/>
    </location>
</feature>
<organism evidence="7 8">
    <name type="scientific">Allosphingosinicella deserti</name>
    <dbReference type="NCBI Taxonomy" id="2116704"/>
    <lineage>
        <taxon>Bacteria</taxon>
        <taxon>Pseudomonadati</taxon>
        <taxon>Pseudomonadota</taxon>
        <taxon>Alphaproteobacteria</taxon>
        <taxon>Sphingomonadales</taxon>
        <taxon>Sphingomonadaceae</taxon>
        <taxon>Allosphingosinicella</taxon>
    </lineage>
</organism>
<evidence type="ECO:0000256" key="4">
    <source>
        <dbReference type="ARBA" id="ARBA00023288"/>
    </source>
</evidence>
<accession>A0A2P7QG14</accession>
<evidence type="ECO:0000259" key="6">
    <source>
        <dbReference type="Pfam" id="PF05433"/>
    </source>
</evidence>
<name>A0A2P7QG14_9SPHN</name>
<comment type="caution">
    <text evidence="7">The sequence shown here is derived from an EMBL/GenBank/DDBJ whole genome shotgun (WGS) entry which is preliminary data.</text>
</comment>
<evidence type="ECO:0000313" key="7">
    <source>
        <dbReference type="EMBL" id="PSJ36866.1"/>
    </source>
</evidence>
<keyword evidence="8" id="KW-1185">Reference proteome</keyword>
<gene>
    <name evidence="7" type="ORF">C7I55_24460</name>
</gene>
<keyword evidence="5" id="KW-0732">Signal</keyword>
<dbReference type="AlphaFoldDB" id="A0A2P7QG14"/>
<evidence type="ECO:0000256" key="5">
    <source>
        <dbReference type="SAM" id="SignalP"/>
    </source>
</evidence>
<evidence type="ECO:0000256" key="1">
    <source>
        <dbReference type="ARBA" id="ARBA00004459"/>
    </source>
</evidence>
<sequence length="102" mass="10748">MRKVTLALMAATMAMPVMPAAPAFARGDDGYYQGRTWRDGQGRLRCKRKNGTTGLIVGGAAGALAGRAIDTRGERTTGTVLGAVAGALAGREIDRNRGRRCR</sequence>
<dbReference type="Pfam" id="PF05433">
    <property type="entry name" value="Rick_17kDa_Anti"/>
    <property type="match status" value="1"/>
</dbReference>
<dbReference type="GO" id="GO:0009279">
    <property type="term" value="C:cell outer membrane"/>
    <property type="evidence" value="ECO:0007669"/>
    <property type="project" value="UniProtKB-SubCell"/>
</dbReference>
<feature type="chain" id="PRO_5015175238" description="17 kDa surface antigen" evidence="5">
    <location>
        <begin position="26"/>
        <end position="102"/>
    </location>
</feature>
<evidence type="ECO:0000256" key="3">
    <source>
        <dbReference type="ARBA" id="ARBA00015281"/>
    </source>
</evidence>
<evidence type="ECO:0000313" key="8">
    <source>
        <dbReference type="Proteomes" id="UP000241167"/>
    </source>
</evidence>
<dbReference type="EMBL" id="PXYI01000011">
    <property type="protein sequence ID" value="PSJ36866.1"/>
    <property type="molecule type" value="Genomic_DNA"/>
</dbReference>